<dbReference type="InterPro" id="IPR013783">
    <property type="entry name" value="Ig-like_fold"/>
</dbReference>
<organism evidence="4 5">
    <name type="scientific">Panagrellus redivivus</name>
    <name type="common">Microworm</name>
    <dbReference type="NCBI Taxonomy" id="6233"/>
    <lineage>
        <taxon>Eukaryota</taxon>
        <taxon>Metazoa</taxon>
        <taxon>Ecdysozoa</taxon>
        <taxon>Nematoda</taxon>
        <taxon>Chromadorea</taxon>
        <taxon>Rhabditida</taxon>
        <taxon>Tylenchina</taxon>
        <taxon>Panagrolaimomorpha</taxon>
        <taxon>Panagrolaimoidea</taxon>
        <taxon>Panagrolaimidae</taxon>
        <taxon>Panagrellus</taxon>
    </lineage>
</organism>
<dbReference type="AlphaFoldDB" id="A0A7E4UYZ9"/>
<name>A0A7E4UYZ9_PANRE</name>
<dbReference type="InterPro" id="IPR008962">
    <property type="entry name" value="PapD-like_sf"/>
</dbReference>
<evidence type="ECO:0000256" key="2">
    <source>
        <dbReference type="SAM" id="MobiDB-lite"/>
    </source>
</evidence>
<dbReference type="PROSITE" id="PS50202">
    <property type="entry name" value="MSP"/>
    <property type="match status" value="1"/>
</dbReference>
<feature type="region of interest" description="Disordered" evidence="2">
    <location>
        <begin position="1"/>
        <end position="67"/>
    </location>
</feature>
<dbReference type="WBParaSite" id="Pan_g14557.t1">
    <property type="protein sequence ID" value="Pan_g14557.t1"/>
    <property type="gene ID" value="Pan_g14557"/>
</dbReference>
<dbReference type="Gene3D" id="2.60.40.10">
    <property type="entry name" value="Immunoglobulins"/>
    <property type="match status" value="1"/>
</dbReference>
<proteinExistence type="predicted"/>
<keyword evidence="1" id="KW-0206">Cytoskeleton</keyword>
<protein>
    <recommendedName>
        <fullName evidence="1">Major sperm protein</fullName>
    </recommendedName>
</protein>
<keyword evidence="1" id="KW-0963">Cytoplasm</keyword>
<reference evidence="5" key="2">
    <citation type="submission" date="2020-10" db="UniProtKB">
        <authorList>
            <consortium name="WormBaseParasite"/>
        </authorList>
    </citation>
    <scope>IDENTIFICATION</scope>
</reference>
<evidence type="ECO:0000256" key="1">
    <source>
        <dbReference type="RuleBase" id="RU003425"/>
    </source>
</evidence>
<evidence type="ECO:0000313" key="4">
    <source>
        <dbReference type="Proteomes" id="UP000492821"/>
    </source>
</evidence>
<dbReference type="InterPro" id="IPR000535">
    <property type="entry name" value="MSP_dom"/>
</dbReference>
<accession>A0A7E4UYZ9</accession>
<evidence type="ECO:0000313" key="5">
    <source>
        <dbReference type="WBParaSite" id="Pan_g14557.t1"/>
    </source>
</evidence>
<feature type="compositionally biased region" description="Polar residues" evidence="2">
    <location>
        <begin position="1"/>
        <end position="22"/>
    </location>
</feature>
<sequence length="266" mass="29371">MADNNNKSKSGQLGTPSSTQKAPESEKWDLSEKKKTPVPTTVTAGTATTTVPMESRENVSDRGGERTDAYVTSIESVQVRIEPDVIRIDSSAELTTLHNVYNMGDTPVVFRVKVTSPSVFRVRPVTGQVPPKGNTALKVTRLANAPPRSDRFDVEFMPLVPEIVPREKWAPVLPNGVVDFNVIKPLGDSARNYSLFAMNYKPVVRRIRYRAAPPWSAFLTQLENRSNFTLAPALEDACTQAGLHVENHSLSLSEFVILNLALRDVK</sequence>
<feature type="domain" description="MSP" evidence="3">
    <location>
        <begin position="78"/>
        <end position="187"/>
    </location>
</feature>
<dbReference type="SUPFAM" id="SSF49354">
    <property type="entry name" value="PapD-like"/>
    <property type="match status" value="1"/>
</dbReference>
<comment type="function">
    <text evidence="1">Central component in molecular interactions underlying sperm crawling. Forms an extensive filament system that extends from sperm villipoda, along the leading edge of the pseudopod.</text>
</comment>
<dbReference type="Pfam" id="PF00635">
    <property type="entry name" value="Motile_Sperm"/>
    <property type="match status" value="1"/>
</dbReference>
<feature type="compositionally biased region" description="Basic and acidic residues" evidence="2">
    <location>
        <begin position="54"/>
        <end position="67"/>
    </location>
</feature>
<feature type="compositionally biased region" description="Low complexity" evidence="2">
    <location>
        <begin position="37"/>
        <end position="52"/>
    </location>
</feature>
<keyword evidence="4" id="KW-1185">Reference proteome</keyword>
<reference evidence="4" key="1">
    <citation type="journal article" date="2013" name="Genetics">
        <title>The draft genome and transcriptome of Panagrellus redivivus are shaped by the harsh demands of a free-living lifestyle.</title>
        <authorList>
            <person name="Srinivasan J."/>
            <person name="Dillman A.R."/>
            <person name="Macchietto M.G."/>
            <person name="Heikkinen L."/>
            <person name="Lakso M."/>
            <person name="Fracchia K.M."/>
            <person name="Antoshechkin I."/>
            <person name="Mortazavi A."/>
            <person name="Wong G."/>
            <person name="Sternberg P.W."/>
        </authorList>
    </citation>
    <scope>NUCLEOTIDE SEQUENCE [LARGE SCALE GENOMIC DNA]</scope>
    <source>
        <strain evidence="4">MT8872</strain>
    </source>
</reference>
<feature type="compositionally biased region" description="Basic and acidic residues" evidence="2">
    <location>
        <begin position="23"/>
        <end position="35"/>
    </location>
</feature>
<dbReference type="Proteomes" id="UP000492821">
    <property type="component" value="Unassembled WGS sequence"/>
</dbReference>
<evidence type="ECO:0000259" key="3">
    <source>
        <dbReference type="PROSITE" id="PS50202"/>
    </source>
</evidence>